<sequence>MKYEGIVKAIFIERPNRFIALCKVNQEICKVHVKNTGRCAELLIKGVTVYLQESEDPKRKTKYSLIAVEKGNRLINMDSQAPNEVVEEALASGKLKLPGMEEGLTFIKREVTYDASRFDFYVETYEKKGFVEVKGVTLEQDGYVMFPDAPTERGLRHVEELIKAKQEGYECYVVFVIQMKDVLYFKPHVERQKAFAEALKRADKLGVRLLAYDCLVTPDTLELDHSVQVQLEEV</sequence>
<dbReference type="HAMAP" id="MF_00095">
    <property type="entry name" value="SfsA"/>
    <property type="match status" value="1"/>
</dbReference>
<dbReference type="FunFam" id="2.40.50.580:FF:000002">
    <property type="entry name" value="Sugar fermentation stimulation protein homolog"/>
    <property type="match status" value="1"/>
</dbReference>
<dbReference type="Pfam" id="PF03749">
    <property type="entry name" value="SfsA"/>
    <property type="match status" value="1"/>
</dbReference>
<dbReference type="Pfam" id="PF17746">
    <property type="entry name" value="SfsA_N"/>
    <property type="match status" value="1"/>
</dbReference>
<comment type="similarity">
    <text evidence="1">Belongs to the SfsA family.</text>
</comment>
<dbReference type="eggNOG" id="COG1489">
    <property type="taxonomic scope" value="Bacteria"/>
</dbReference>
<evidence type="ECO:0000313" key="4">
    <source>
        <dbReference type="EMBL" id="ADZ83628.1"/>
    </source>
</evidence>
<keyword evidence="5" id="KW-1185">Reference proteome</keyword>
<dbReference type="GO" id="GO:0003677">
    <property type="term" value="F:DNA binding"/>
    <property type="evidence" value="ECO:0007669"/>
    <property type="project" value="InterPro"/>
</dbReference>
<dbReference type="KEGG" id="cle:Clole_1908"/>
<name>F2JP14_CELLD</name>
<dbReference type="PANTHER" id="PTHR30545:SF2">
    <property type="entry name" value="SUGAR FERMENTATION STIMULATION PROTEIN A"/>
    <property type="match status" value="1"/>
</dbReference>
<dbReference type="PANTHER" id="PTHR30545">
    <property type="entry name" value="SUGAR FERMENTATION STIMULATION PROTEIN A"/>
    <property type="match status" value="1"/>
</dbReference>
<evidence type="ECO:0000313" key="5">
    <source>
        <dbReference type="Proteomes" id="UP000008467"/>
    </source>
</evidence>
<evidence type="ECO:0000259" key="3">
    <source>
        <dbReference type="Pfam" id="PF17746"/>
    </source>
</evidence>
<proteinExistence type="inferred from homology"/>
<accession>F2JP14</accession>
<dbReference type="EMBL" id="CP002582">
    <property type="protein sequence ID" value="ADZ83628.1"/>
    <property type="molecule type" value="Genomic_DNA"/>
</dbReference>
<dbReference type="NCBIfam" id="TIGR00230">
    <property type="entry name" value="sfsA"/>
    <property type="match status" value="1"/>
</dbReference>
<dbReference type="InterPro" id="IPR040452">
    <property type="entry name" value="SfsA_C"/>
</dbReference>
<feature type="domain" description="SfsA N-terminal OB" evidence="3">
    <location>
        <begin position="12"/>
        <end position="76"/>
    </location>
</feature>
<gene>
    <name evidence="1" type="primary">sfsA</name>
    <name evidence="4" type="ordered locus">Clole_1908</name>
</gene>
<evidence type="ECO:0000256" key="1">
    <source>
        <dbReference type="HAMAP-Rule" id="MF_00095"/>
    </source>
</evidence>
<feature type="domain" description="Sugar fermentation stimulation protein C-terminal" evidence="2">
    <location>
        <begin position="80"/>
        <end position="219"/>
    </location>
</feature>
<organism evidence="4 5">
    <name type="scientific">Cellulosilyticum lentocellum (strain ATCC 49066 / DSM 5427 / NCIMB 11756 / RHM5)</name>
    <name type="common">Clostridium lentocellum</name>
    <dbReference type="NCBI Taxonomy" id="642492"/>
    <lineage>
        <taxon>Bacteria</taxon>
        <taxon>Bacillati</taxon>
        <taxon>Bacillota</taxon>
        <taxon>Clostridia</taxon>
        <taxon>Lachnospirales</taxon>
        <taxon>Cellulosilyticaceae</taxon>
        <taxon>Cellulosilyticum</taxon>
    </lineage>
</organism>
<dbReference type="AlphaFoldDB" id="F2JP14"/>
<dbReference type="Proteomes" id="UP000008467">
    <property type="component" value="Chromosome"/>
</dbReference>
<dbReference type="Gene3D" id="3.40.1350.60">
    <property type="match status" value="1"/>
</dbReference>
<dbReference type="STRING" id="642492.Clole_1908"/>
<evidence type="ECO:0000259" key="2">
    <source>
        <dbReference type="Pfam" id="PF03749"/>
    </source>
</evidence>
<dbReference type="Gene3D" id="2.40.50.580">
    <property type="match status" value="1"/>
</dbReference>
<protein>
    <recommendedName>
        <fullName evidence="1">Sugar fermentation stimulation protein homolog</fullName>
    </recommendedName>
</protein>
<dbReference type="InterPro" id="IPR005224">
    <property type="entry name" value="SfsA"/>
</dbReference>
<dbReference type="CDD" id="cd22359">
    <property type="entry name" value="SfsA-like_bacterial"/>
    <property type="match status" value="1"/>
</dbReference>
<dbReference type="HOGENOM" id="CLU_052299_1_0_9"/>
<reference evidence="4 5" key="1">
    <citation type="journal article" date="2011" name="J. Bacteriol.">
        <title>Complete genome sequence of the cellulose-degrading bacterium Cellulosilyticum lentocellum.</title>
        <authorList>
            <consortium name="US DOE Joint Genome Institute"/>
            <person name="Miller D.A."/>
            <person name="Suen G."/>
            <person name="Bruce D."/>
            <person name="Copeland A."/>
            <person name="Cheng J.F."/>
            <person name="Detter C."/>
            <person name="Goodwin L.A."/>
            <person name="Han C.S."/>
            <person name="Hauser L.J."/>
            <person name="Land M.L."/>
            <person name="Lapidus A."/>
            <person name="Lucas S."/>
            <person name="Meincke L."/>
            <person name="Pitluck S."/>
            <person name="Tapia R."/>
            <person name="Teshima H."/>
            <person name="Woyke T."/>
            <person name="Fox B.G."/>
            <person name="Angert E.R."/>
            <person name="Currie C.R."/>
        </authorList>
    </citation>
    <scope>NUCLEOTIDE SEQUENCE [LARGE SCALE GENOMIC DNA]</scope>
    <source>
        <strain evidence="5">ATCC 49066 / DSM 5427 / NCIMB 11756 / RHM5</strain>
    </source>
</reference>
<dbReference type="InterPro" id="IPR041465">
    <property type="entry name" value="SfsA_N"/>
</dbReference>